<evidence type="ECO:0000259" key="4">
    <source>
        <dbReference type="Pfam" id="PF01551"/>
    </source>
</evidence>
<dbReference type="Gene3D" id="2.70.70.10">
    <property type="entry name" value="Glucose Permease (Domain IIA)"/>
    <property type="match status" value="1"/>
</dbReference>
<dbReference type="InterPro" id="IPR016047">
    <property type="entry name" value="M23ase_b-sheet_dom"/>
</dbReference>
<accession>A0A1X7MU21</accession>
<dbReference type="Pfam" id="PF24568">
    <property type="entry name" value="CC_PcsB"/>
    <property type="match status" value="1"/>
</dbReference>
<evidence type="ECO:0000259" key="5">
    <source>
        <dbReference type="Pfam" id="PF24568"/>
    </source>
</evidence>
<dbReference type="OrthoDB" id="9805070at2"/>
<gene>
    <name evidence="6" type="ORF">SAMN04488700_0854</name>
</gene>
<keyword evidence="1" id="KW-0732">Signal</keyword>
<dbReference type="RefSeq" id="WP_085559086.1">
    <property type="nucleotide sequence ID" value="NZ_FOAH01000006.1"/>
</dbReference>
<evidence type="ECO:0000256" key="2">
    <source>
        <dbReference type="SAM" id="Coils"/>
    </source>
</evidence>
<keyword evidence="2" id="KW-0175">Coiled coil</keyword>
<dbReference type="Pfam" id="PF01551">
    <property type="entry name" value="Peptidase_M23"/>
    <property type="match status" value="1"/>
</dbReference>
<sequence>MRKKILTGVFVTVLMINSSYFPTVVKAEITEELEQKKQELETQSTNMNESIQEKEDKLNRLEKEKGTLTGEIKQLQVEIDEFVLQLEKEESKLENSKIKIEKIQKEINALKELISQREKKLKTQARAIQTDGNVNNLVDVVFSSKNLTDLIGRMDIVSQLVTANKEIVTVQENDKKLLEKNEKIAKEEKLIIVKLKSTIEINKSNLVAQESELDDKIVKVATAYNMTASEKDTFVKEQQAIATQTSMLSAELEEKRQRIIKEEEEKHAESKKIVDDSAGEIMSEEFEEESVATSKQEGPIVSEKEKAFIVPDKKETPEVPKKNAPTEKPTVVNNSGFIRPSNGYTSSPFGYRIHPITGESKLHGGLDFAGSGQIVAAKSGTVLVAGYHSAWGYYVKIDHGDGLQTLYAHMKAGSLLVSPGQVASQGQQIGTMGTTGDSTGVHLHFEIYKNNTRVNPASYLGL</sequence>
<feature type="region of interest" description="Disordered" evidence="3">
    <location>
        <begin position="314"/>
        <end position="339"/>
    </location>
</feature>
<reference evidence="6 7" key="1">
    <citation type="submission" date="2017-04" db="EMBL/GenBank/DDBJ databases">
        <authorList>
            <person name="Afonso C.L."/>
            <person name="Miller P.J."/>
            <person name="Scott M.A."/>
            <person name="Spackman E."/>
            <person name="Goraichik I."/>
            <person name="Dimitrov K.M."/>
            <person name="Suarez D.L."/>
            <person name="Swayne D.E."/>
        </authorList>
    </citation>
    <scope>NUCLEOTIDE SEQUENCE [LARGE SCALE GENOMIC DNA]</scope>
    <source>
        <strain evidence="6 7">LMG26642</strain>
    </source>
</reference>
<dbReference type="InterPro" id="IPR011055">
    <property type="entry name" value="Dup_hybrid_motif"/>
</dbReference>
<proteinExistence type="predicted"/>
<dbReference type="Proteomes" id="UP000193435">
    <property type="component" value="Unassembled WGS sequence"/>
</dbReference>
<dbReference type="Gene3D" id="6.10.250.3150">
    <property type="match status" value="1"/>
</dbReference>
<dbReference type="STRING" id="1073423.SAMN04488700_0854"/>
<dbReference type="CDD" id="cd12797">
    <property type="entry name" value="M23_peptidase"/>
    <property type="match status" value="1"/>
</dbReference>
<evidence type="ECO:0000313" key="6">
    <source>
        <dbReference type="EMBL" id="SMH28134.1"/>
    </source>
</evidence>
<dbReference type="PANTHER" id="PTHR21666:SF270">
    <property type="entry name" value="MUREIN HYDROLASE ACTIVATOR ENVC"/>
    <property type="match status" value="1"/>
</dbReference>
<protein>
    <submittedName>
        <fullName evidence="6">Murein DD-endopeptidase MepM and murein hydrolase activator NlpD, contain LysM domain</fullName>
    </submittedName>
</protein>
<keyword evidence="7" id="KW-1185">Reference proteome</keyword>
<feature type="domain" description="M23ase beta-sheet core" evidence="4">
    <location>
        <begin position="362"/>
        <end position="456"/>
    </location>
</feature>
<dbReference type="SUPFAM" id="SSF51261">
    <property type="entry name" value="Duplicated hybrid motif"/>
    <property type="match status" value="1"/>
</dbReference>
<feature type="compositionally biased region" description="Basic and acidic residues" evidence="3">
    <location>
        <begin position="314"/>
        <end position="325"/>
    </location>
</feature>
<organism evidence="6 7">
    <name type="scientific">Carnobacterium iners</name>
    <dbReference type="NCBI Taxonomy" id="1073423"/>
    <lineage>
        <taxon>Bacteria</taxon>
        <taxon>Bacillati</taxon>
        <taxon>Bacillota</taxon>
        <taxon>Bacilli</taxon>
        <taxon>Lactobacillales</taxon>
        <taxon>Carnobacteriaceae</taxon>
        <taxon>Carnobacterium</taxon>
    </lineage>
</organism>
<feature type="coiled-coil region" evidence="2">
    <location>
        <begin position="26"/>
        <end position="120"/>
    </location>
</feature>
<keyword evidence="6" id="KW-0378">Hydrolase</keyword>
<feature type="coiled-coil region" evidence="2">
    <location>
        <begin position="245"/>
        <end position="272"/>
    </location>
</feature>
<name>A0A1X7MU21_9LACT</name>
<feature type="domain" description="Peptidoglycan hydrolase PcsB coiled-coil" evidence="5">
    <location>
        <begin position="107"/>
        <end position="180"/>
    </location>
</feature>
<dbReference type="EMBL" id="FXBJ01000002">
    <property type="protein sequence ID" value="SMH28134.1"/>
    <property type="molecule type" value="Genomic_DNA"/>
</dbReference>
<evidence type="ECO:0000313" key="7">
    <source>
        <dbReference type="Proteomes" id="UP000193435"/>
    </source>
</evidence>
<dbReference type="AlphaFoldDB" id="A0A1X7MU21"/>
<dbReference type="InterPro" id="IPR050570">
    <property type="entry name" value="Cell_wall_metabolism_enzyme"/>
</dbReference>
<dbReference type="InterPro" id="IPR057309">
    <property type="entry name" value="PcsB_CC"/>
</dbReference>
<dbReference type="GO" id="GO:0004222">
    <property type="term" value="F:metalloendopeptidase activity"/>
    <property type="evidence" value="ECO:0007669"/>
    <property type="project" value="TreeGrafter"/>
</dbReference>
<dbReference type="PANTHER" id="PTHR21666">
    <property type="entry name" value="PEPTIDASE-RELATED"/>
    <property type="match status" value="1"/>
</dbReference>
<evidence type="ECO:0000256" key="3">
    <source>
        <dbReference type="SAM" id="MobiDB-lite"/>
    </source>
</evidence>
<evidence type="ECO:0000256" key="1">
    <source>
        <dbReference type="ARBA" id="ARBA00022729"/>
    </source>
</evidence>